<keyword evidence="2" id="KW-0464">Manganese</keyword>
<evidence type="ECO:0000256" key="2">
    <source>
        <dbReference type="PIRSR" id="PIRSR005962-1"/>
    </source>
</evidence>
<name>A0A158A7Q8_9BURK</name>
<dbReference type="Gene3D" id="3.40.630.10">
    <property type="entry name" value="Zn peptidases"/>
    <property type="match status" value="1"/>
</dbReference>
<evidence type="ECO:0000313" key="5">
    <source>
        <dbReference type="Proteomes" id="UP000054851"/>
    </source>
</evidence>
<feature type="binding site" evidence="2">
    <location>
        <position position="360"/>
    </location>
    <ligand>
        <name>Mn(2+)</name>
        <dbReference type="ChEBI" id="CHEBI:29035"/>
        <label>2</label>
    </ligand>
</feature>
<dbReference type="InterPro" id="IPR036264">
    <property type="entry name" value="Bact_exopeptidase_dim_dom"/>
</dbReference>
<dbReference type="Pfam" id="PF01546">
    <property type="entry name" value="Peptidase_M20"/>
    <property type="match status" value="1"/>
</dbReference>
<reference evidence="4" key="1">
    <citation type="submission" date="2016-01" db="EMBL/GenBank/DDBJ databases">
        <authorList>
            <person name="Peeters C."/>
        </authorList>
    </citation>
    <scope>NUCLEOTIDE SEQUENCE</scope>
    <source>
        <strain evidence="4">LMG 29322</strain>
    </source>
</reference>
<comment type="cofactor">
    <cofactor evidence="2">
        <name>Mn(2+)</name>
        <dbReference type="ChEBI" id="CHEBI:29035"/>
    </cofactor>
    <text evidence="2">The Mn(2+) ion enhances activity.</text>
</comment>
<dbReference type="PIRSF" id="PIRSF005962">
    <property type="entry name" value="Pept_M20D_amidohydro"/>
    <property type="match status" value="1"/>
</dbReference>
<dbReference type="InterPro" id="IPR011650">
    <property type="entry name" value="Peptidase_M20_dimer"/>
</dbReference>
<keyword evidence="1" id="KW-0378">Hydrolase</keyword>
<dbReference type="GO" id="GO:0046872">
    <property type="term" value="F:metal ion binding"/>
    <property type="evidence" value="ECO:0007669"/>
    <property type="project" value="UniProtKB-KW"/>
</dbReference>
<dbReference type="AlphaFoldDB" id="A0A158A7Q8"/>
<dbReference type="GO" id="GO:0019877">
    <property type="term" value="P:diaminopimelate biosynthetic process"/>
    <property type="evidence" value="ECO:0007669"/>
    <property type="project" value="UniProtKB-ARBA"/>
</dbReference>
<feature type="domain" description="Peptidase M20 dimerisation" evidence="3">
    <location>
        <begin position="188"/>
        <end position="281"/>
    </location>
</feature>
<proteinExistence type="predicted"/>
<dbReference type="InterPro" id="IPR002933">
    <property type="entry name" value="Peptidase_M20"/>
</dbReference>
<comment type="caution">
    <text evidence="4">The sequence shown here is derived from an EMBL/GenBank/DDBJ whole genome shotgun (WGS) entry which is preliminary data.</text>
</comment>
<dbReference type="InterPro" id="IPR017439">
    <property type="entry name" value="Amidohydrolase"/>
</dbReference>
<dbReference type="PANTHER" id="PTHR11014:SF63">
    <property type="entry name" value="METALLOPEPTIDASE, PUTATIVE (AFU_ORTHOLOGUE AFUA_6G09600)-RELATED"/>
    <property type="match status" value="1"/>
</dbReference>
<sequence length="387" mass="42192">MNAPDELLAIRDEMIVLRRQIHAHPELGYEEFLTSELVAERLREWGYDVHRGLAGTGVVGTLKCGDGSARIGLRADMDALPVHERTGLPYASVTPGRMHACGHDGHTAMLLAAAKHLARTRNFNGTLHLVFQPAEEGLAGARRMLEEGLLERFPCDAMFAMHNMPGFPAGHLGFRAGPFMASADQVGVRVIGRGGHGAMPHMTVDPVVVCSAIVLALQTVVSRNVAPLDMSVITVGAIHAGEASNVIPDEARMNISVRALRPVVRDELERRITHVIETQAAVYGAQVEVNYEASYPVLVNDAEMTAFAQDVARDWLGEDRLIPELQPFTGSEDFAWILRQVPGCYLIIGNGDGEGSCMVHNPGYDFNDDILTTGAGYWVRLVERFLV</sequence>
<dbReference type="SUPFAM" id="SSF53187">
    <property type="entry name" value="Zn-dependent exopeptidases"/>
    <property type="match status" value="1"/>
</dbReference>
<dbReference type="CDD" id="cd05666">
    <property type="entry name" value="M20_Acy1-like"/>
    <property type="match status" value="1"/>
</dbReference>
<feature type="binding site" evidence="2">
    <location>
        <position position="101"/>
    </location>
    <ligand>
        <name>Mn(2+)</name>
        <dbReference type="ChEBI" id="CHEBI:29035"/>
        <label>2</label>
    </ligand>
</feature>
<protein>
    <submittedName>
        <fullName evidence="4">Amidohydrolase</fullName>
    </submittedName>
</protein>
<dbReference type="RefSeq" id="WP_061167374.1">
    <property type="nucleotide sequence ID" value="NZ_FCOA02000004.1"/>
</dbReference>
<evidence type="ECO:0000256" key="1">
    <source>
        <dbReference type="ARBA" id="ARBA00022801"/>
    </source>
</evidence>
<dbReference type="Pfam" id="PF07687">
    <property type="entry name" value="M20_dimer"/>
    <property type="match status" value="1"/>
</dbReference>
<dbReference type="PANTHER" id="PTHR11014">
    <property type="entry name" value="PEPTIDASE M20 FAMILY MEMBER"/>
    <property type="match status" value="1"/>
</dbReference>
<evidence type="ECO:0000259" key="3">
    <source>
        <dbReference type="Pfam" id="PF07687"/>
    </source>
</evidence>
<dbReference type="SUPFAM" id="SSF55031">
    <property type="entry name" value="Bacterial exopeptidase dimerisation domain"/>
    <property type="match status" value="1"/>
</dbReference>
<evidence type="ECO:0000313" key="4">
    <source>
        <dbReference type="EMBL" id="SAK53725.1"/>
    </source>
</evidence>
<organism evidence="4 5">
    <name type="scientific">Caballeronia hypogeia</name>
    <dbReference type="NCBI Taxonomy" id="1777140"/>
    <lineage>
        <taxon>Bacteria</taxon>
        <taxon>Pseudomonadati</taxon>
        <taxon>Pseudomonadota</taxon>
        <taxon>Betaproteobacteria</taxon>
        <taxon>Burkholderiales</taxon>
        <taxon>Burkholderiaceae</taxon>
        <taxon>Caballeronia</taxon>
    </lineage>
</organism>
<gene>
    <name evidence="4" type="ORF">AWB79_02051</name>
</gene>
<dbReference type="FunFam" id="3.30.70.360:FF:000001">
    <property type="entry name" value="N-acetyldiaminopimelate deacetylase"/>
    <property type="match status" value="1"/>
</dbReference>
<dbReference type="STRING" id="1777140.AWB79_02051"/>
<feature type="binding site" evidence="2">
    <location>
        <position position="136"/>
    </location>
    <ligand>
        <name>Mn(2+)</name>
        <dbReference type="ChEBI" id="CHEBI:29035"/>
        <label>2</label>
    </ligand>
</feature>
<feature type="binding site" evidence="2">
    <location>
        <position position="103"/>
    </location>
    <ligand>
        <name>Mn(2+)</name>
        <dbReference type="ChEBI" id="CHEBI:29035"/>
        <label>2</label>
    </ligand>
</feature>
<feature type="binding site" evidence="2">
    <location>
        <position position="162"/>
    </location>
    <ligand>
        <name>Mn(2+)</name>
        <dbReference type="ChEBI" id="CHEBI:29035"/>
        <label>2</label>
    </ligand>
</feature>
<accession>A0A158A7Q8</accession>
<keyword evidence="2" id="KW-0479">Metal-binding</keyword>
<dbReference type="NCBIfam" id="TIGR01891">
    <property type="entry name" value="amidohydrolases"/>
    <property type="match status" value="1"/>
</dbReference>
<keyword evidence="5" id="KW-1185">Reference proteome</keyword>
<dbReference type="Gene3D" id="3.30.70.360">
    <property type="match status" value="1"/>
</dbReference>
<dbReference type="GO" id="GO:0050118">
    <property type="term" value="F:N-acetyldiaminopimelate deacetylase activity"/>
    <property type="evidence" value="ECO:0007669"/>
    <property type="project" value="UniProtKB-ARBA"/>
</dbReference>
<dbReference type="EMBL" id="FCOA02000004">
    <property type="protein sequence ID" value="SAK53725.1"/>
    <property type="molecule type" value="Genomic_DNA"/>
</dbReference>
<dbReference type="Proteomes" id="UP000054851">
    <property type="component" value="Unassembled WGS sequence"/>
</dbReference>